<sequence length="61" mass="7096">MARFWVAPRALIFIPQVKIAKTRQLNLLTQNQSASEIFKKQIDNFACFTFVQAKFIEQGFC</sequence>
<dbReference type="EMBL" id="UINC01045298">
    <property type="protein sequence ID" value="SVB51896.1"/>
    <property type="molecule type" value="Genomic_DNA"/>
</dbReference>
<name>A0A382EM66_9ZZZZ</name>
<organism evidence="1">
    <name type="scientific">marine metagenome</name>
    <dbReference type="NCBI Taxonomy" id="408172"/>
    <lineage>
        <taxon>unclassified sequences</taxon>
        <taxon>metagenomes</taxon>
        <taxon>ecological metagenomes</taxon>
    </lineage>
</organism>
<dbReference type="AlphaFoldDB" id="A0A382EM66"/>
<proteinExistence type="predicted"/>
<reference evidence="1" key="1">
    <citation type="submission" date="2018-05" db="EMBL/GenBank/DDBJ databases">
        <authorList>
            <person name="Lanie J.A."/>
            <person name="Ng W.-L."/>
            <person name="Kazmierczak K.M."/>
            <person name="Andrzejewski T.M."/>
            <person name="Davidsen T.M."/>
            <person name="Wayne K.J."/>
            <person name="Tettelin H."/>
            <person name="Glass J.I."/>
            <person name="Rusch D."/>
            <person name="Podicherti R."/>
            <person name="Tsui H.-C.T."/>
            <person name="Winkler M.E."/>
        </authorList>
    </citation>
    <scope>NUCLEOTIDE SEQUENCE</scope>
</reference>
<protein>
    <submittedName>
        <fullName evidence="1">Uncharacterized protein</fullName>
    </submittedName>
</protein>
<evidence type="ECO:0000313" key="1">
    <source>
        <dbReference type="EMBL" id="SVB51896.1"/>
    </source>
</evidence>
<gene>
    <name evidence="1" type="ORF">METZ01_LOCUS204750</name>
</gene>
<feature type="non-terminal residue" evidence="1">
    <location>
        <position position="61"/>
    </location>
</feature>
<accession>A0A382EM66</accession>